<dbReference type="Proteomes" id="UP000823388">
    <property type="component" value="Chromosome 5K"/>
</dbReference>
<protein>
    <submittedName>
        <fullName evidence="1">Uncharacterized protein</fullName>
    </submittedName>
</protein>
<reference evidence="1" key="1">
    <citation type="submission" date="2020-05" db="EMBL/GenBank/DDBJ databases">
        <title>WGS assembly of Panicum virgatum.</title>
        <authorList>
            <person name="Lovell J.T."/>
            <person name="Jenkins J."/>
            <person name="Shu S."/>
            <person name="Juenger T.E."/>
            <person name="Schmutz J."/>
        </authorList>
    </citation>
    <scope>NUCLEOTIDE SEQUENCE</scope>
    <source>
        <strain evidence="1">AP13</strain>
    </source>
</reference>
<name>A0A8T0SNR2_PANVG</name>
<proteinExistence type="predicted"/>
<gene>
    <name evidence="1" type="ORF">PVAP13_5KG477521</name>
</gene>
<dbReference type="AlphaFoldDB" id="A0A8T0SNR2"/>
<sequence length="163" mass="18681">MIYKHIGQRLKKRPKKYISPFKLSRCRPNVPLTKALALRNKIVADPALKEKVFIDFSIFCSFDGNVLLTSFADDKDGDSSVLDFTVHCLRYDDIVHKEDSVGYRVFLTTGFFCQAMSVQSIYMDDGVTETDDFKTLWQCLESEIEHYEDILKAKLVFMPACSG</sequence>
<dbReference type="EMBL" id="CM029045">
    <property type="protein sequence ID" value="KAG2600221.1"/>
    <property type="molecule type" value="Genomic_DNA"/>
</dbReference>
<keyword evidence="2" id="KW-1185">Reference proteome</keyword>
<accession>A0A8T0SNR2</accession>
<comment type="caution">
    <text evidence="1">The sequence shown here is derived from an EMBL/GenBank/DDBJ whole genome shotgun (WGS) entry which is preliminary data.</text>
</comment>
<evidence type="ECO:0000313" key="2">
    <source>
        <dbReference type="Proteomes" id="UP000823388"/>
    </source>
</evidence>
<evidence type="ECO:0000313" key="1">
    <source>
        <dbReference type="EMBL" id="KAG2600221.1"/>
    </source>
</evidence>
<organism evidence="1 2">
    <name type="scientific">Panicum virgatum</name>
    <name type="common">Blackwell switchgrass</name>
    <dbReference type="NCBI Taxonomy" id="38727"/>
    <lineage>
        <taxon>Eukaryota</taxon>
        <taxon>Viridiplantae</taxon>
        <taxon>Streptophyta</taxon>
        <taxon>Embryophyta</taxon>
        <taxon>Tracheophyta</taxon>
        <taxon>Spermatophyta</taxon>
        <taxon>Magnoliopsida</taxon>
        <taxon>Liliopsida</taxon>
        <taxon>Poales</taxon>
        <taxon>Poaceae</taxon>
        <taxon>PACMAD clade</taxon>
        <taxon>Panicoideae</taxon>
        <taxon>Panicodae</taxon>
        <taxon>Paniceae</taxon>
        <taxon>Panicinae</taxon>
        <taxon>Panicum</taxon>
        <taxon>Panicum sect. Hiantes</taxon>
    </lineage>
</organism>